<dbReference type="Proteomes" id="UP000326202">
    <property type="component" value="Chromosome"/>
</dbReference>
<dbReference type="Gene3D" id="3.40.605.10">
    <property type="entry name" value="Aldehyde Dehydrogenase, Chain A, domain 1"/>
    <property type="match status" value="1"/>
</dbReference>
<organism evidence="3 4">
    <name type="scientific">Hypericibacter terrae</name>
    <dbReference type="NCBI Taxonomy" id="2602015"/>
    <lineage>
        <taxon>Bacteria</taxon>
        <taxon>Pseudomonadati</taxon>
        <taxon>Pseudomonadota</taxon>
        <taxon>Alphaproteobacteria</taxon>
        <taxon>Rhodospirillales</taxon>
        <taxon>Dongiaceae</taxon>
        <taxon>Hypericibacter</taxon>
    </lineage>
</organism>
<dbReference type="KEGG" id="htq:FRZ44_22030"/>
<dbReference type="InterPro" id="IPR016163">
    <property type="entry name" value="Ald_DH_C"/>
</dbReference>
<evidence type="ECO:0000256" key="1">
    <source>
        <dbReference type="ARBA" id="ARBA00023002"/>
    </source>
</evidence>
<feature type="domain" description="Aldehyde dehydrogenase" evidence="2">
    <location>
        <begin position="44"/>
        <end position="295"/>
    </location>
</feature>
<dbReference type="InterPro" id="IPR016161">
    <property type="entry name" value="Ald_DH/histidinol_DH"/>
</dbReference>
<dbReference type="InterPro" id="IPR015590">
    <property type="entry name" value="Aldehyde_DH_dom"/>
</dbReference>
<dbReference type="AlphaFoldDB" id="A0A5J6MHB6"/>
<dbReference type="PANTHER" id="PTHR11699">
    <property type="entry name" value="ALDEHYDE DEHYDROGENASE-RELATED"/>
    <property type="match status" value="1"/>
</dbReference>
<dbReference type="Gene3D" id="3.40.309.10">
    <property type="entry name" value="Aldehyde Dehydrogenase, Chain A, domain 2"/>
    <property type="match status" value="1"/>
</dbReference>
<name>A0A5J6MHB6_9PROT</name>
<keyword evidence="1" id="KW-0560">Oxidoreductase</keyword>
<gene>
    <name evidence="3" type="ORF">FRZ44_22030</name>
</gene>
<dbReference type="InterPro" id="IPR016162">
    <property type="entry name" value="Ald_DH_N"/>
</dbReference>
<accession>A0A5J6MHB6</accession>
<dbReference type="EMBL" id="CP042906">
    <property type="protein sequence ID" value="QEX16908.1"/>
    <property type="molecule type" value="Genomic_DNA"/>
</dbReference>
<proteinExistence type="predicted"/>
<protein>
    <submittedName>
        <fullName evidence="3">Aldehyde dehydrogenase</fullName>
    </submittedName>
</protein>
<evidence type="ECO:0000259" key="2">
    <source>
        <dbReference type="Pfam" id="PF00171"/>
    </source>
</evidence>
<reference evidence="3 4" key="1">
    <citation type="submission" date="2019-08" db="EMBL/GenBank/DDBJ databases">
        <title>Hyperibacter terrae gen. nov., sp. nov. and Hyperibacter viscosus sp. nov., two new members in the family Rhodospirillaceae isolated from the rhizosphere of Hypericum perforatum.</title>
        <authorList>
            <person name="Noviana Z."/>
        </authorList>
    </citation>
    <scope>NUCLEOTIDE SEQUENCE [LARGE SCALE GENOMIC DNA]</scope>
    <source>
        <strain evidence="3 4">R5913</strain>
    </source>
</reference>
<evidence type="ECO:0000313" key="3">
    <source>
        <dbReference type="EMBL" id="QEX16908.1"/>
    </source>
</evidence>
<dbReference type="CDD" id="cd07122">
    <property type="entry name" value="ALDH_F20_ACDH"/>
    <property type="match status" value="1"/>
</dbReference>
<evidence type="ECO:0000313" key="4">
    <source>
        <dbReference type="Proteomes" id="UP000326202"/>
    </source>
</evidence>
<sequence length="531" mass="56840">MQRRTDEKAPGGPPDLVIKAASASETMKDEARLARAGMMLERGRWAAAAFARLDRDSTLRIAKAAADAGFAKAQHYAEWVVKETGFGVVEHKKIKNELCSRGIYDYYRDEPLTGLKIDAERKIVEVARPAGVVFALTPSTNPVSTVFFKIMIALLSRNAIIVSPHPMAKACCADAVRCMAEAAMAAGAPDGVVQVIDEPSIPLVTALMADPRTDVILATGGSPMVRAAYSSGNPAIGVGPSNVPVLVDATADLAKAAKRIVVSKSFDNSVLCTNESVLIAEAAIADKLLRHMQNEGAYLCSEEETERLRAYLFPGGKFNLRALGRDANTIAGEAGIRAPAKTRILLAPFDLPMPEEVFAREKLCPVLGFLRVPNAQRGVEAARALLRYSGGGHSAAIHSKDSRTVLAFTMAVNVLRVVVNAPCSQGAAGFDTNLAPTMTIGTGFFGRSSIGENVGPQHLVHWTRIAYNKDASEVFGDYTHLEPWDVQAPDGTEGLAMPAPRQGGSGDDLGEMREEIRQVIIEELRSLFMGS</sequence>
<dbReference type="GO" id="GO:0016620">
    <property type="term" value="F:oxidoreductase activity, acting on the aldehyde or oxo group of donors, NAD or NADP as acceptor"/>
    <property type="evidence" value="ECO:0007669"/>
    <property type="project" value="InterPro"/>
</dbReference>
<dbReference type="Pfam" id="PF00171">
    <property type="entry name" value="Aldedh"/>
    <property type="match status" value="1"/>
</dbReference>
<keyword evidence="4" id="KW-1185">Reference proteome</keyword>
<dbReference type="SUPFAM" id="SSF53720">
    <property type="entry name" value="ALDH-like"/>
    <property type="match status" value="1"/>
</dbReference>